<evidence type="ECO:0000313" key="1">
    <source>
        <dbReference type="EMBL" id="ABX09422.1"/>
    </source>
</evidence>
<evidence type="ECO:0000313" key="2">
    <source>
        <dbReference type="Proteomes" id="UP000000788"/>
    </source>
</evidence>
<evidence type="ECO:0008006" key="3">
    <source>
        <dbReference type="Google" id="ProtNLM"/>
    </source>
</evidence>
<dbReference type="STRING" id="93059.P9211_14911"/>
<dbReference type="EMBL" id="CP000878">
    <property type="protein sequence ID" value="ABX09422.1"/>
    <property type="molecule type" value="Genomic_DNA"/>
</dbReference>
<organism evidence="1 2">
    <name type="scientific">Prochlorococcus marinus (strain MIT 9211)</name>
    <dbReference type="NCBI Taxonomy" id="93059"/>
    <lineage>
        <taxon>Bacteria</taxon>
        <taxon>Bacillati</taxon>
        <taxon>Cyanobacteriota</taxon>
        <taxon>Cyanophyceae</taxon>
        <taxon>Synechococcales</taxon>
        <taxon>Prochlorococcaceae</taxon>
        <taxon>Prochlorococcus</taxon>
    </lineage>
</organism>
<dbReference type="eggNOG" id="COG0037">
    <property type="taxonomic scope" value="Bacteria"/>
</dbReference>
<dbReference type="Proteomes" id="UP000000788">
    <property type="component" value="Chromosome"/>
</dbReference>
<dbReference type="NCBIfam" id="TIGR03573">
    <property type="entry name" value="WbuX"/>
    <property type="match status" value="1"/>
</dbReference>
<dbReference type="RefSeq" id="WP_012196043.1">
    <property type="nucleotide sequence ID" value="NC_009976.1"/>
</dbReference>
<reference evidence="1 2" key="1">
    <citation type="journal article" date="2007" name="PLoS Genet.">
        <title>Patterns and implications of gene gain and loss in the evolution of Prochlorococcus.</title>
        <authorList>
            <person name="Kettler G.C."/>
            <person name="Martiny A.C."/>
            <person name="Huang K."/>
            <person name="Zucker J."/>
            <person name="Coleman M.L."/>
            <person name="Rodrigue S."/>
            <person name="Chen F."/>
            <person name="Lapidus A."/>
            <person name="Ferriera S."/>
            <person name="Johnson J."/>
            <person name="Steglich C."/>
            <person name="Church G.M."/>
            <person name="Richardson P."/>
            <person name="Chisholm S.W."/>
        </authorList>
    </citation>
    <scope>NUCLEOTIDE SEQUENCE [LARGE SCALE GENOMIC DNA]</scope>
    <source>
        <strain evidence="2">MIT 9211</strain>
    </source>
</reference>
<dbReference type="KEGG" id="pmj:P9211_14911"/>
<name>A9BC60_PROM4</name>
<keyword evidence="2" id="KW-1185">Reference proteome</keyword>
<dbReference type="AlphaFoldDB" id="A9BC60"/>
<proteinExistence type="predicted"/>
<sequence>MVFYSYPRPVEKEKFKRKESLETLYGLPQEVKFCRSCVISNQRPSSTIEFKNDGKDSKQVINLDEMGICDACRVKEKKSSIDWESREQELRQLCDKYRRNDGTYDCLVPGSGGKDSFIQAHLLKYKYGMHPLTCTWAPHIYTNWGWENHNAWIHAGFDNILFTPNGLVHRLITRLAVENLLHPFQPFILGQKNLAPKIADLYDIPLIFYGENEAEYGNPKVDMESAQRSWDYFSASDENDIFIGGASLSELRELGLEEIDWKPYMPINPDKIKNKNIEVHYLGYYEKWHPQNAYYYAIEHGGFQSSPERTVGTYSTYNSIDDKIDDFHYHTTWIKFGIGRASYDASQEVRSGDLMREEGIALVKKYDGEFPERWSEEIFNYLSLPTKDFPSSAKMFEQPLFNKEYYNLLCDNFRSPHLWLWDDQKGWQMRKTIFTEEQKIGSKVAQHWEGNEKRG</sequence>
<gene>
    <name evidence="1" type="ordered locus">P9211_14911</name>
</gene>
<dbReference type="HOGENOM" id="CLU_056004_1_0_3"/>
<protein>
    <recommendedName>
        <fullName evidence="3">N-acetyl sugar amidotransferase</fullName>
    </recommendedName>
</protein>
<dbReference type="SUPFAM" id="SSF52402">
    <property type="entry name" value="Adenine nucleotide alpha hydrolases-like"/>
    <property type="match status" value="1"/>
</dbReference>
<dbReference type="InterPro" id="IPR020022">
    <property type="entry name" value="N-acetyl_sugar_amidoTrfase"/>
</dbReference>
<dbReference type="OrthoDB" id="702at2"/>
<accession>A9BC60</accession>